<feature type="binding site" evidence="14">
    <location>
        <position position="333"/>
    </location>
    <ligand>
        <name>Mg(2+)</name>
        <dbReference type="ChEBI" id="CHEBI:18420"/>
        <label>1</label>
    </ligand>
</feature>
<accession>W0EAU6</accession>
<dbReference type="GO" id="GO:0046872">
    <property type="term" value="F:metal ion binding"/>
    <property type="evidence" value="ECO:0007669"/>
    <property type="project" value="UniProtKB-KW"/>
</dbReference>
<feature type="binding site" evidence="13">
    <location>
        <position position="182"/>
    </location>
    <ligand>
        <name>ATP</name>
        <dbReference type="ChEBI" id="CHEBI:30616"/>
    </ligand>
</feature>
<evidence type="ECO:0000256" key="2">
    <source>
        <dbReference type="ARBA" id="ARBA00012937"/>
    </source>
</evidence>
<comment type="catalytic activity">
    <reaction evidence="11">
        <text>L-glutamate + NH4(+) + ATP = L-glutamine + ADP + phosphate + H(+)</text>
        <dbReference type="Rhea" id="RHEA:16169"/>
        <dbReference type="ChEBI" id="CHEBI:15378"/>
        <dbReference type="ChEBI" id="CHEBI:28938"/>
        <dbReference type="ChEBI" id="CHEBI:29985"/>
        <dbReference type="ChEBI" id="CHEBI:30616"/>
        <dbReference type="ChEBI" id="CHEBI:43474"/>
        <dbReference type="ChEBI" id="CHEBI:58359"/>
        <dbReference type="ChEBI" id="CHEBI:456216"/>
        <dbReference type="EC" id="6.3.1.2"/>
    </reaction>
</comment>
<dbReference type="SUPFAM" id="SSF54368">
    <property type="entry name" value="Glutamine synthetase, N-terminal domain"/>
    <property type="match status" value="1"/>
</dbReference>
<feature type="binding site" evidence="12">
    <location>
        <position position="298"/>
    </location>
    <ligand>
        <name>L-glutamate</name>
        <dbReference type="ChEBI" id="CHEBI:29985"/>
    </ligand>
</feature>
<evidence type="ECO:0000256" key="11">
    <source>
        <dbReference type="ARBA" id="ARBA00049436"/>
    </source>
</evidence>
<evidence type="ECO:0000256" key="9">
    <source>
        <dbReference type="ARBA" id="ARBA00030136"/>
    </source>
</evidence>
<feature type="binding site" evidence="12">
    <location>
        <position position="335"/>
    </location>
    <ligand>
        <name>L-glutamate</name>
        <dbReference type="ChEBI" id="CHEBI:29985"/>
    </ligand>
</feature>
<dbReference type="Pfam" id="PF00120">
    <property type="entry name" value="Gln-synt_C"/>
    <property type="match status" value="1"/>
</dbReference>
<dbReference type="Proteomes" id="UP000010847">
    <property type="component" value="Chromosome"/>
</dbReference>
<proteinExistence type="inferred from homology"/>
<evidence type="ECO:0000313" key="21">
    <source>
        <dbReference type="Proteomes" id="UP000010847"/>
    </source>
</evidence>
<evidence type="ECO:0000256" key="6">
    <source>
        <dbReference type="ARBA" id="ARBA00022741"/>
    </source>
</evidence>
<dbReference type="Pfam" id="PF03951">
    <property type="entry name" value="Gln-synt_N"/>
    <property type="match status" value="1"/>
</dbReference>
<dbReference type="EMBL" id="CP007032">
    <property type="protein sequence ID" value="AHF06344.1"/>
    <property type="molecule type" value="Genomic_DNA"/>
</dbReference>
<evidence type="ECO:0000256" key="4">
    <source>
        <dbReference type="ARBA" id="ARBA00022598"/>
    </source>
</evidence>
<evidence type="ECO:0000256" key="3">
    <source>
        <dbReference type="ARBA" id="ARBA00021364"/>
    </source>
</evidence>
<dbReference type="InterPro" id="IPR036651">
    <property type="entry name" value="Gln_synt_N_sf"/>
</dbReference>
<dbReference type="FunFam" id="3.30.590.10:FF:000003">
    <property type="entry name" value="Glutamine synthetase 2"/>
    <property type="match status" value="1"/>
</dbReference>
<feature type="binding site" evidence="14">
    <location>
        <position position="132"/>
    </location>
    <ligand>
        <name>Mg(2+)</name>
        <dbReference type="ChEBI" id="CHEBI:18420"/>
        <label>1</label>
    </ligand>
</feature>
<dbReference type="PANTHER" id="PTHR43407">
    <property type="entry name" value="GLUTAMINE SYNTHETASE"/>
    <property type="match status" value="1"/>
</dbReference>
<protein>
    <recommendedName>
        <fullName evidence="3">Glutamine synthetase</fullName>
        <ecNumber evidence="2">6.3.1.2</ecNumber>
    </recommendedName>
    <alternativeName>
        <fullName evidence="10">Glutamate--ammonia ligase</fullName>
    </alternativeName>
    <alternativeName>
        <fullName evidence="9">Glutamine synthetase I alpha</fullName>
    </alternativeName>
</protein>
<feature type="modified residue" description="O-AMP-tyrosine" evidence="15">
    <location>
        <position position="373"/>
    </location>
</feature>
<dbReference type="InterPro" id="IPR014746">
    <property type="entry name" value="Gln_synth/guanido_kin_cat_dom"/>
</dbReference>
<dbReference type="InterPro" id="IPR008146">
    <property type="entry name" value="Gln_synth_cat_dom"/>
</dbReference>
<dbReference type="HOGENOM" id="CLU_017290_1_3_9"/>
<dbReference type="AlphaFoldDB" id="W0EAU6"/>
<dbReference type="GO" id="GO:0004356">
    <property type="term" value="F:glutamine synthetase activity"/>
    <property type="evidence" value="ECO:0007669"/>
    <property type="project" value="UniProtKB-EC"/>
</dbReference>
<dbReference type="GO" id="GO:0005737">
    <property type="term" value="C:cytoplasm"/>
    <property type="evidence" value="ECO:0007669"/>
    <property type="project" value="TreeGrafter"/>
</dbReference>
<gene>
    <name evidence="20" type="ORF">DESME_04150</name>
</gene>
<dbReference type="PROSITE" id="PS51986">
    <property type="entry name" value="GS_BETA_GRASP"/>
    <property type="match status" value="1"/>
</dbReference>
<dbReference type="PROSITE" id="PS51987">
    <property type="entry name" value="GS_CATALYTIC"/>
    <property type="match status" value="1"/>
</dbReference>
<evidence type="ECO:0000256" key="12">
    <source>
        <dbReference type="PIRSR" id="PIRSR604809-1"/>
    </source>
</evidence>
<comment type="cofactor">
    <cofactor evidence="14">
        <name>Mg(2+)</name>
        <dbReference type="ChEBI" id="CHEBI:18420"/>
    </cofactor>
    <text evidence="14">Binds 2 Mg(2+) ions per subunit.</text>
</comment>
<feature type="binding site" evidence="14">
    <location>
        <position position="194"/>
    </location>
    <ligand>
        <name>Mg(2+)</name>
        <dbReference type="ChEBI" id="CHEBI:18420"/>
        <label>1</label>
    </ligand>
</feature>
<dbReference type="OrthoDB" id="9807095at2"/>
<dbReference type="InterPro" id="IPR027302">
    <property type="entry name" value="Gln_synth_N_conserv_site"/>
</dbReference>
<dbReference type="NCBIfam" id="TIGR00653">
    <property type="entry name" value="GlnA"/>
    <property type="match status" value="1"/>
</dbReference>
<evidence type="ECO:0000256" key="1">
    <source>
        <dbReference type="ARBA" id="ARBA00009897"/>
    </source>
</evidence>
<dbReference type="EC" id="6.3.1.2" evidence="2"/>
<sequence>MHFSKEDCLKFVEENDVRFIRLQFTDIFGRMKNIAITDKQLSNAFENGIMFDGSSVAGFAGVEASDMLLFPNPETFTVMPWRPQQGKVARIICDIKKHDGTQFEGDPRYILKRTLQKAEQLGYVFQVGPECEFFLFHTDDEGRPTTITHDTASYCDLAPIDLGENARREMCLTLEEMGFEIEASHHESATGQHEIDFRYTDALTAADNIMTFKLVVKIMAQHNGLHATFMPKPLPGVSGSGMHINMSLTQDGINLFDKDKEEDQSDISDTAKQFAAGLLKHIKGITAIANPLVNSYKRLTPGFEAPVHIAWAPMNRSPLLRVPTPRGEGTRLELRSPDPTCNPYLTLALLLEAGLEGLNKGLKLPKPVNVNIYNLSPQQEKRLKIDRLPSNLFVALEEMKKDQLIRSTVGDHIFNKYYSAKMSEWEDYDNAIHPWEINKYLKSF</sequence>
<dbReference type="eggNOG" id="COG0174">
    <property type="taxonomic scope" value="Bacteria"/>
</dbReference>
<feature type="binding site" evidence="12">
    <location>
        <position position="316"/>
    </location>
    <ligand>
        <name>L-glutamate</name>
        <dbReference type="ChEBI" id="CHEBI:29985"/>
    </ligand>
</feature>
<dbReference type="SUPFAM" id="SSF55931">
    <property type="entry name" value="Glutamine synthetase/guanido kinase"/>
    <property type="match status" value="1"/>
</dbReference>
<evidence type="ECO:0000256" key="7">
    <source>
        <dbReference type="ARBA" id="ARBA00022840"/>
    </source>
</evidence>
<evidence type="ECO:0000256" key="10">
    <source>
        <dbReference type="ARBA" id="ARBA00030668"/>
    </source>
</evidence>
<feature type="binding site" evidence="14">
    <location>
        <position position="187"/>
    </location>
    <ligand>
        <name>Mg(2+)</name>
        <dbReference type="ChEBI" id="CHEBI:18420"/>
        <label>1</label>
    </ligand>
</feature>
<feature type="binding site" evidence="13">
    <location>
        <position position="316"/>
    </location>
    <ligand>
        <name>ATP</name>
        <dbReference type="ChEBI" id="CHEBI:30616"/>
    </ligand>
</feature>
<dbReference type="GO" id="GO:0006542">
    <property type="term" value="P:glutamine biosynthetic process"/>
    <property type="evidence" value="ECO:0007669"/>
    <property type="project" value="InterPro"/>
</dbReference>
<feature type="binding site" evidence="14">
    <location>
        <position position="130"/>
    </location>
    <ligand>
        <name>Mg(2+)</name>
        <dbReference type="ChEBI" id="CHEBI:18420"/>
        <label>1</label>
    </ligand>
</feature>
<dbReference type="InterPro" id="IPR008147">
    <property type="entry name" value="Gln_synt_N"/>
</dbReference>
<feature type="domain" description="GS beta-grasp" evidence="18">
    <location>
        <begin position="15"/>
        <end position="100"/>
    </location>
</feature>
<evidence type="ECO:0000256" key="13">
    <source>
        <dbReference type="PIRSR" id="PIRSR604809-2"/>
    </source>
</evidence>
<dbReference type="InterPro" id="IPR004809">
    <property type="entry name" value="Gln_synth_I"/>
</dbReference>
<keyword evidence="7 13" id="KW-0067">ATP-binding</keyword>
<keyword evidence="4" id="KW-0436">Ligase</keyword>
<evidence type="ECO:0000313" key="20">
    <source>
        <dbReference type="EMBL" id="AHF06344.1"/>
    </source>
</evidence>
<comment type="similarity">
    <text evidence="1 16 17">Belongs to the glutamine synthetase family.</text>
</comment>
<organism evidence="20 21">
    <name type="scientific">Desulfitobacterium metallireducens DSM 15288</name>
    <dbReference type="NCBI Taxonomy" id="871968"/>
    <lineage>
        <taxon>Bacteria</taxon>
        <taxon>Bacillati</taxon>
        <taxon>Bacillota</taxon>
        <taxon>Clostridia</taxon>
        <taxon>Eubacteriales</taxon>
        <taxon>Desulfitobacteriaceae</taxon>
        <taxon>Desulfitobacterium</taxon>
    </lineage>
</organism>
<keyword evidence="21" id="KW-1185">Reference proteome</keyword>
<feature type="binding site" evidence="12">
    <location>
        <position position="304"/>
    </location>
    <ligand>
        <name>L-glutamate</name>
        <dbReference type="ChEBI" id="CHEBI:29985"/>
    </ligand>
</feature>
<dbReference type="KEGG" id="dmt:DESME_04150"/>
<reference evidence="20 21" key="1">
    <citation type="submission" date="2013-12" db="EMBL/GenBank/DDBJ databases">
        <authorList>
            <consortium name="DOE Joint Genome Institute"/>
            <person name="Smidt H."/>
            <person name="Huntemann M."/>
            <person name="Han J."/>
            <person name="Chen A."/>
            <person name="Kyrpides N."/>
            <person name="Mavromatis K."/>
            <person name="Markowitz V."/>
            <person name="Palaniappan K."/>
            <person name="Ivanova N."/>
            <person name="Schaumberg A."/>
            <person name="Pati A."/>
            <person name="Liolios K."/>
            <person name="Nordberg H.P."/>
            <person name="Cantor M.N."/>
            <person name="Hua S.X."/>
            <person name="Woyke T."/>
        </authorList>
    </citation>
    <scope>NUCLEOTIDE SEQUENCE [LARGE SCALE GENOMIC DNA]</scope>
    <source>
        <strain evidence="21">DSM 15288</strain>
    </source>
</reference>
<feature type="binding site" evidence="14">
    <location>
        <position position="243"/>
    </location>
    <ligand>
        <name>Mg(2+)</name>
        <dbReference type="ChEBI" id="CHEBI:18420"/>
        <label>1</label>
    </ligand>
</feature>
<evidence type="ECO:0000259" key="18">
    <source>
        <dbReference type="PROSITE" id="PS51986"/>
    </source>
</evidence>
<evidence type="ECO:0000256" key="17">
    <source>
        <dbReference type="RuleBase" id="RU000384"/>
    </source>
</evidence>
<feature type="binding site" evidence="13">
    <location>
        <begin position="197"/>
        <end position="199"/>
    </location>
    <ligand>
        <name>ATP</name>
        <dbReference type="ChEBI" id="CHEBI:30616"/>
    </ligand>
</feature>
<dbReference type="SMART" id="SM01230">
    <property type="entry name" value="Gln-synt_C"/>
    <property type="match status" value="1"/>
</dbReference>
<evidence type="ECO:0000256" key="16">
    <source>
        <dbReference type="PROSITE-ProRule" id="PRU01330"/>
    </source>
</evidence>
<evidence type="ECO:0000256" key="14">
    <source>
        <dbReference type="PIRSR" id="PIRSR604809-3"/>
    </source>
</evidence>
<dbReference type="Gene3D" id="3.30.590.10">
    <property type="entry name" value="Glutamine synthetase/guanido kinase, catalytic domain"/>
    <property type="match status" value="1"/>
</dbReference>
<feature type="domain" description="GS catalytic" evidence="19">
    <location>
        <begin position="107"/>
        <end position="444"/>
    </location>
</feature>
<keyword evidence="15" id="KW-0597">Phosphoprotein</keyword>
<dbReference type="PANTHER" id="PTHR43407:SF1">
    <property type="entry name" value="LENGSIN"/>
    <property type="match status" value="1"/>
</dbReference>
<dbReference type="STRING" id="871968.DESME_04150"/>
<keyword evidence="5 14" id="KW-0479">Metal-binding</keyword>
<keyword evidence="6 13" id="KW-0547">Nucleotide-binding</keyword>
<evidence type="ECO:0000256" key="15">
    <source>
        <dbReference type="PIRSR" id="PIRSR604809-50"/>
    </source>
</evidence>
<dbReference type="GO" id="GO:0005524">
    <property type="term" value="F:ATP binding"/>
    <property type="evidence" value="ECO:0007669"/>
    <property type="project" value="UniProtKB-KW"/>
</dbReference>
<dbReference type="PROSITE" id="PS00180">
    <property type="entry name" value="GLNA_1"/>
    <property type="match status" value="1"/>
</dbReference>
<dbReference type="Gene3D" id="3.10.20.70">
    <property type="entry name" value="Glutamine synthetase, N-terminal domain"/>
    <property type="match status" value="1"/>
</dbReference>
<evidence type="ECO:0000259" key="19">
    <source>
        <dbReference type="PROSITE" id="PS51987"/>
    </source>
</evidence>
<evidence type="ECO:0000256" key="5">
    <source>
        <dbReference type="ARBA" id="ARBA00022723"/>
    </source>
</evidence>
<dbReference type="GO" id="GO:0016020">
    <property type="term" value="C:membrane"/>
    <property type="evidence" value="ECO:0007669"/>
    <property type="project" value="TreeGrafter"/>
</dbReference>
<keyword evidence="8 14" id="KW-0460">Magnesium</keyword>
<evidence type="ECO:0000256" key="8">
    <source>
        <dbReference type="ARBA" id="ARBA00022842"/>
    </source>
</evidence>
<dbReference type="RefSeq" id="WP_006715155.1">
    <property type="nucleotide sequence ID" value="NZ_CP007032.1"/>
</dbReference>
<name>W0EAU6_9FIRM</name>